<gene>
    <name evidence="2" type="ORF">DFR28_102916</name>
</gene>
<keyword evidence="1" id="KW-0812">Transmembrane</keyword>
<dbReference type="AlphaFoldDB" id="A0A395JL15"/>
<feature type="transmembrane region" description="Helical" evidence="1">
    <location>
        <begin position="263"/>
        <end position="284"/>
    </location>
</feature>
<organism evidence="2 3">
    <name type="scientific">Arenicella xantha</name>
    <dbReference type="NCBI Taxonomy" id="644221"/>
    <lineage>
        <taxon>Bacteria</taxon>
        <taxon>Pseudomonadati</taxon>
        <taxon>Pseudomonadota</taxon>
        <taxon>Gammaproteobacteria</taxon>
        <taxon>Arenicellales</taxon>
        <taxon>Arenicellaceae</taxon>
        <taxon>Arenicella</taxon>
    </lineage>
</organism>
<feature type="transmembrane region" description="Helical" evidence="1">
    <location>
        <begin position="33"/>
        <end position="58"/>
    </location>
</feature>
<evidence type="ECO:0000256" key="1">
    <source>
        <dbReference type="SAM" id="Phobius"/>
    </source>
</evidence>
<reference evidence="2 3" key="1">
    <citation type="submission" date="2018-06" db="EMBL/GenBank/DDBJ databases">
        <title>Genomic Encyclopedia of Type Strains, Phase IV (KMG-IV): sequencing the most valuable type-strain genomes for metagenomic binning, comparative biology and taxonomic classification.</title>
        <authorList>
            <person name="Goeker M."/>
        </authorList>
    </citation>
    <scope>NUCLEOTIDE SEQUENCE [LARGE SCALE GENOMIC DNA]</scope>
    <source>
        <strain evidence="2 3">DSM 24032</strain>
    </source>
</reference>
<dbReference type="Proteomes" id="UP000253083">
    <property type="component" value="Unassembled WGS sequence"/>
</dbReference>
<feature type="transmembrane region" description="Helical" evidence="1">
    <location>
        <begin position="159"/>
        <end position="192"/>
    </location>
</feature>
<keyword evidence="3" id="KW-1185">Reference proteome</keyword>
<dbReference type="EMBL" id="QNRT01000002">
    <property type="protein sequence ID" value="RBP51486.1"/>
    <property type="molecule type" value="Genomic_DNA"/>
</dbReference>
<evidence type="ECO:0000313" key="3">
    <source>
        <dbReference type="Proteomes" id="UP000253083"/>
    </source>
</evidence>
<keyword evidence="1" id="KW-1133">Transmembrane helix</keyword>
<dbReference type="RefSeq" id="WP_113954250.1">
    <property type="nucleotide sequence ID" value="NZ_QNRT01000002.1"/>
</dbReference>
<comment type="caution">
    <text evidence="2">The sequence shown here is derived from an EMBL/GenBank/DDBJ whole genome shotgun (WGS) entry which is preliminary data.</text>
</comment>
<protein>
    <submittedName>
        <fullName evidence="2">Uncharacterized protein</fullName>
    </submittedName>
</protein>
<accession>A0A395JL15</accession>
<keyword evidence="1" id="KW-0472">Membrane</keyword>
<feature type="transmembrane region" description="Helical" evidence="1">
    <location>
        <begin position="236"/>
        <end position="257"/>
    </location>
</feature>
<evidence type="ECO:0000313" key="2">
    <source>
        <dbReference type="EMBL" id="RBP51486.1"/>
    </source>
</evidence>
<proteinExistence type="predicted"/>
<feature type="transmembrane region" description="Helical" evidence="1">
    <location>
        <begin position="87"/>
        <end position="105"/>
    </location>
</feature>
<sequence>MKKNAESRIQFADSMQVLKFYLQLLAKRPMATLFLVFLGFLVRGLSVVVFVLIVKVFLSVIDPSSIVKVVNQFASGYGLAEINQSNLLYALVIILVVLIVAQYVLNKVYLFFFLHYRTATISGLLLSPLNDHVPMHLHICLDKVPIGYEGVIKSLEILLFYFFLFSGIFLINPLAGLLVLLLVPIMLALMLLKGRKEVFVHTEMQQCRKAVLSMDDDYLRALQLINENYMFGRNSIIYSELFGGISIVIMMIAFMLWYSERQFGFSGVAALFLVFGIRFAVVYAGELSRVLSRVLQQRIIVEKIQHPPI</sequence>
<dbReference type="InParanoid" id="A0A395JL15"/>
<name>A0A395JL15_9GAMM</name>